<dbReference type="Proteomes" id="UP000799428">
    <property type="component" value="Unassembled WGS sequence"/>
</dbReference>
<dbReference type="AlphaFoldDB" id="A0A6G1JQ36"/>
<evidence type="ECO:0000313" key="1">
    <source>
        <dbReference type="EMBL" id="KAF2702413.1"/>
    </source>
</evidence>
<name>A0A6G1JQ36_9PLEO</name>
<reference evidence="1" key="1">
    <citation type="journal article" date="2020" name="Stud. Mycol.">
        <title>101 Dothideomycetes genomes: a test case for predicting lifestyles and emergence of pathogens.</title>
        <authorList>
            <person name="Haridas S."/>
            <person name="Albert R."/>
            <person name="Binder M."/>
            <person name="Bloem J."/>
            <person name="Labutti K."/>
            <person name="Salamov A."/>
            <person name="Andreopoulos B."/>
            <person name="Baker S."/>
            <person name="Barry K."/>
            <person name="Bills G."/>
            <person name="Bluhm B."/>
            <person name="Cannon C."/>
            <person name="Castanera R."/>
            <person name="Culley D."/>
            <person name="Daum C."/>
            <person name="Ezra D."/>
            <person name="Gonzalez J."/>
            <person name="Henrissat B."/>
            <person name="Kuo A."/>
            <person name="Liang C."/>
            <person name="Lipzen A."/>
            <person name="Lutzoni F."/>
            <person name="Magnuson J."/>
            <person name="Mondo S."/>
            <person name="Nolan M."/>
            <person name="Ohm R."/>
            <person name="Pangilinan J."/>
            <person name="Park H.-J."/>
            <person name="Ramirez L."/>
            <person name="Alfaro M."/>
            <person name="Sun H."/>
            <person name="Tritt A."/>
            <person name="Yoshinaga Y."/>
            <person name="Zwiers L.-H."/>
            <person name="Turgeon B."/>
            <person name="Goodwin S."/>
            <person name="Spatafora J."/>
            <person name="Crous P."/>
            <person name="Grigoriev I."/>
        </authorList>
    </citation>
    <scope>NUCLEOTIDE SEQUENCE</scope>
    <source>
        <strain evidence="1">CBS 279.74</strain>
    </source>
</reference>
<proteinExistence type="predicted"/>
<feature type="non-terminal residue" evidence="1">
    <location>
        <position position="1"/>
    </location>
</feature>
<dbReference type="SUPFAM" id="SSF52540">
    <property type="entry name" value="P-loop containing nucleoside triphosphate hydrolases"/>
    <property type="match status" value="1"/>
</dbReference>
<protein>
    <recommendedName>
        <fullName evidence="3">P-loop containing nucleoside triphosphate hydrolase protein</fullName>
    </recommendedName>
</protein>
<evidence type="ECO:0000313" key="2">
    <source>
        <dbReference type="Proteomes" id="UP000799428"/>
    </source>
</evidence>
<dbReference type="InterPro" id="IPR027417">
    <property type="entry name" value="P-loop_NTPase"/>
</dbReference>
<dbReference type="EMBL" id="MU005843">
    <property type="protein sequence ID" value="KAF2702413.1"/>
    <property type="molecule type" value="Genomic_DNA"/>
</dbReference>
<gene>
    <name evidence="1" type="ORF">K504DRAFT_468352</name>
</gene>
<keyword evidence="2" id="KW-1185">Reference proteome</keyword>
<dbReference type="OrthoDB" id="2608216at2759"/>
<dbReference type="Gene3D" id="3.40.50.300">
    <property type="entry name" value="P-loop containing nucleotide triphosphate hydrolases"/>
    <property type="match status" value="1"/>
</dbReference>
<accession>A0A6G1JQ36</accession>
<evidence type="ECO:0008006" key="3">
    <source>
        <dbReference type="Google" id="ProtNLM"/>
    </source>
</evidence>
<sequence length="338" mass="37220">SPPTTLEARLRTSVAWYSRLGFKRVMEADDPSAILGGTGRSWLIERVSERQDGSVSLRALLRTNREVVQRIVNLKPVVAYIAGTGSGKRLAAFLLPACCPGFSQQVVDAGYVERIVLDDFYYVSLPDYKYQMMHGLVRFGIPITLLSATVPVNKEREAYQLLRVHGPVQAIRQLTSQGNLRYEVKELRYSSTLSSMASYVRQQHRTWQKVLVYVLTAGTATLLSEALSALLIATVGSVAGVDMPGISCILWFRVPNHPITFAQGTGRGGRKGETCLARIVHGPGLPIFRSGFGDPTARRVMDQVSACDGCLRIPIDAYLNGNSKRTACRFGEELCTFC</sequence>
<organism evidence="1 2">
    <name type="scientific">Pleomassaria siparia CBS 279.74</name>
    <dbReference type="NCBI Taxonomy" id="1314801"/>
    <lineage>
        <taxon>Eukaryota</taxon>
        <taxon>Fungi</taxon>
        <taxon>Dikarya</taxon>
        <taxon>Ascomycota</taxon>
        <taxon>Pezizomycotina</taxon>
        <taxon>Dothideomycetes</taxon>
        <taxon>Pleosporomycetidae</taxon>
        <taxon>Pleosporales</taxon>
        <taxon>Pleomassariaceae</taxon>
        <taxon>Pleomassaria</taxon>
    </lineage>
</organism>